<dbReference type="InParanoid" id="C5DJU2"/>
<dbReference type="KEGG" id="lth:KLTH0F19140g"/>
<gene>
    <name evidence="4" type="ordered locus">KLTH0F19140g</name>
</gene>
<evidence type="ECO:0000256" key="3">
    <source>
        <dbReference type="PROSITE-ProRule" id="PRU00339"/>
    </source>
</evidence>
<evidence type="ECO:0000256" key="2">
    <source>
        <dbReference type="ARBA" id="ARBA00022803"/>
    </source>
</evidence>
<dbReference type="PANTHER" id="PTHR16193:SF0">
    <property type="entry name" value="TETRATRICOPEPTIDE REPEAT PROTEIN 27"/>
    <property type="match status" value="1"/>
</dbReference>
<dbReference type="OMA" id="NNRYARA"/>
<dbReference type="Pfam" id="PF13181">
    <property type="entry name" value="TPR_8"/>
    <property type="match status" value="2"/>
</dbReference>
<dbReference type="InterPro" id="IPR044244">
    <property type="entry name" value="TTC27/Emw1"/>
</dbReference>
<accession>C5DJU2</accession>
<proteinExistence type="predicted"/>
<feature type="repeat" description="TPR" evidence="3">
    <location>
        <begin position="690"/>
        <end position="723"/>
    </location>
</feature>
<evidence type="ECO:0000313" key="4">
    <source>
        <dbReference type="EMBL" id="CAR24581.1"/>
    </source>
</evidence>
<dbReference type="AlphaFoldDB" id="C5DJU2"/>
<dbReference type="GeneID" id="8293254"/>
<dbReference type="SMART" id="SM00028">
    <property type="entry name" value="TPR"/>
    <property type="match status" value="3"/>
</dbReference>
<dbReference type="EMBL" id="CU928170">
    <property type="protein sequence ID" value="CAR24581.1"/>
    <property type="molecule type" value="Genomic_DNA"/>
</dbReference>
<evidence type="ECO:0000256" key="1">
    <source>
        <dbReference type="ARBA" id="ARBA00022737"/>
    </source>
</evidence>
<dbReference type="SUPFAM" id="SSF48452">
    <property type="entry name" value="TPR-like"/>
    <property type="match status" value="1"/>
</dbReference>
<name>C5DJU2_LACTC</name>
<dbReference type="FunCoup" id="C5DJU2">
    <property type="interactions" value="1274"/>
</dbReference>
<reference evidence="4 5" key="1">
    <citation type="journal article" date="2009" name="Genome Res.">
        <title>Comparative genomics of protoploid Saccharomycetaceae.</title>
        <authorList>
            <consortium name="The Genolevures Consortium"/>
            <person name="Souciet J.-L."/>
            <person name="Dujon B."/>
            <person name="Gaillardin C."/>
            <person name="Johnston M."/>
            <person name="Baret P.V."/>
            <person name="Cliften P."/>
            <person name="Sherman D.J."/>
            <person name="Weissenbach J."/>
            <person name="Westhof E."/>
            <person name="Wincker P."/>
            <person name="Jubin C."/>
            <person name="Poulain J."/>
            <person name="Barbe V."/>
            <person name="Segurens B."/>
            <person name="Artiguenave F."/>
            <person name="Anthouard V."/>
            <person name="Vacherie B."/>
            <person name="Val M.-E."/>
            <person name="Fulton R.S."/>
            <person name="Minx P."/>
            <person name="Wilson R."/>
            <person name="Durrens P."/>
            <person name="Jean G."/>
            <person name="Marck C."/>
            <person name="Martin T."/>
            <person name="Nikolski M."/>
            <person name="Rolland T."/>
            <person name="Seret M.-L."/>
            <person name="Casaregola S."/>
            <person name="Despons L."/>
            <person name="Fairhead C."/>
            <person name="Fischer G."/>
            <person name="Lafontaine I."/>
            <person name="Leh V."/>
            <person name="Lemaire M."/>
            <person name="de Montigny J."/>
            <person name="Neuveglise C."/>
            <person name="Thierry A."/>
            <person name="Blanc-Lenfle I."/>
            <person name="Bleykasten C."/>
            <person name="Diffels J."/>
            <person name="Fritsch E."/>
            <person name="Frangeul L."/>
            <person name="Goeffon A."/>
            <person name="Jauniaux N."/>
            <person name="Kachouri-Lafond R."/>
            <person name="Payen C."/>
            <person name="Potier S."/>
            <person name="Pribylova L."/>
            <person name="Ozanne C."/>
            <person name="Richard G.-F."/>
            <person name="Sacerdot C."/>
            <person name="Straub M.-L."/>
            <person name="Talla E."/>
        </authorList>
    </citation>
    <scope>NUCLEOTIDE SEQUENCE [LARGE SCALE GENOMIC DNA]</scope>
    <source>
        <strain evidence="5">ATCC 56472 / CBS 6340 / NRRL Y-8284</strain>
    </source>
</reference>
<keyword evidence="2 3" id="KW-0802">TPR repeat</keyword>
<dbReference type="STRING" id="559295.C5DJU2"/>
<evidence type="ECO:0000313" key="5">
    <source>
        <dbReference type="Proteomes" id="UP000002036"/>
    </source>
</evidence>
<dbReference type="HOGENOM" id="CLU_004905_0_1_1"/>
<dbReference type="PANTHER" id="PTHR16193">
    <property type="entry name" value="TETRATRICOPEPTIDE REPEAT PROTEIN 27"/>
    <property type="match status" value="1"/>
</dbReference>
<dbReference type="RefSeq" id="XP_002555018.1">
    <property type="nucleotide sequence ID" value="XM_002554972.1"/>
</dbReference>
<keyword evidence="1" id="KW-0677">Repeat</keyword>
<sequence length="924" mass="103833">MELLELFVRFRALTTICQSKMEAVLHTALLLDKGDIIKSTPAAHSDDKTVRFVNSILKGCQADLVSELLDPIRLLDGKSFCNGQELFEFLNAELVKHFPSKSDALLLAVALLQLFVQNNYTGPAASSSAHTVLHESNDSDGKAHALSVCLLSVFGQPAYELCDDAIYLVMSIILLEQITEQQSLFSGGNEGSGVVEIPASETPALVACAHWWRARALLVQLSLLPEPSGLQPIVVSSILGSVDLVYAISKELPSHLKSSLEKQLGVIYYLENVKCSLATNTEHLCLPSLTKVQKLTGLQFVLTGARAKRTKYQQEARSGLIILAKSSPSSTNIEDEKDSLSPESFELNSDVLLERPIFQSIGDEPIDDQIVKRRKFDGEAGLDEEKLLPVALRQEDIPLDLRELDPNEQPALTNYDNAQLLLRLYVIRQTSPAQNPLVEEELSAILGRVLYQSGKKNWTLFSRALWERSVVETTKAKTIERGLLQMQSLVEEMEIKIKTRMLPQGDVNEKVESNVRMSLIHQLPFMPRWSLDAKLAEKYMSVGILRSAVDIYERLGMLCEAALCHAAVGDEKTAESILAKRIEDNEHDARALSILGDIRQDPNLWLKSWEIGKYVNAKNSLARYYYNPPSSSGLTKDYNACLKHLNESLSLYPLAFDTWYFYGCIGLECGKTDLAAEAFTRCVSLDDTHSLSWSNLSAAYIEQGKLKEAHSCLSKAIGSDSQNNWRIWDNFMLVSMKLNMWGDVLLACRKLVEIRKNKVGEFSIDLPVVEKLVELLVTSDFPSNAPERLSHFQSSCMEFICDILPTVVTTNSRCWNQVARVELWRKRPWAALECYEKEYRAMSHNPDLEFDEKVWNQTVDACDDLVAAYESLGVMEGKHGEGSLVCKDWKYKARSTIKSLMSRGKNNWEDSDGWERLLEMRRNL</sequence>
<dbReference type="InterPro" id="IPR011990">
    <property type="entry name" value="TPR-like_helical_dom_sf"/>
</dbReference>
<keyword evidence="5" id="KW-1185">Reference proteome</keyword>
<dbReference type="OrthoDB" id="1936594at2759"/>
<organism evidence="4 5">
    <name type="scientific">Lachancea thermotolerans (strain ATCC 56472 / CBS 6340 / NRRL Y-8284)</name>
    <name type="common">Yeast</name>
    <name type="synonym">Kluyveromyces thermotolerans</name>
    <dbReference type="NCBI Taxonomy" id="559295"/>
    <lineage>
        <taxon>Eukaryota</taxon>
        <taxon>Fungi</taxon>
        <taxon>Dikarya</taxon>
        <taxon>Ascomycota</taxon>
        <taxon>Saccharomycotina</taxon>
        <taxon>Saccharomycetes</taxon>
        <taxon>Saccharomycetales</taxon>
        <taxon>Saccharomycetaceae</taxon>
        <taxon>Lachancea</taxon>
    </lineage>
</organism>
<protein>
    <submittedName>
        <fullName evidence="4">KLTH0F19140p</fullName>
    </submittedName>
</protein>
<dbReference type="PROSITE" id="PS50005">
    <property type="entry name" value="TPR"/>
    <property type="match status" value="1"/>
</dbReference>
<dbReference type="Gene3D" id="1.25.40.10">
    <property type="entry name" value="Tetratricopeptide repeat domain"/>
    <property type="match status" value="1"/>
</dbReference>
<dbReference type="InterPro" id="IPR019734">
    <property type="entry name" value="TPR_rpt"/>
</dbReference>
<dbReference type="eggNOG" id="KOG1128">
    <property type="taxonomic scope" value="Eukaryota"/>
</dbReference>
<dbReference type="Proteomes" id="UP000002036">
    <property type="component" value="Chromosome F"/>
</dbReference>